<dbReference type="EMBL" id="QYUQ01000002">
    <property type="protein sequence ID" value="RJG03261.1"/>
    <property type="molecule type" value="Genomic_DNA"/>
</dbReference>
<evidence type="ECO:0000256" key="2">
    <source>
        <dbReference type="SAM" id="SignalP"/>
    </source>
</evidence>
<keyword evidence="4" id="KW-1185">Reference proteome</keyword>
<dbReference type="AlphaFoldDB" id="A0A3A3G5P8"/>
<gene>
    <name evidence="3" type="ORF">D3878_18075</name>
</gene>
<comment type="caution">
    <text evidence="3">The sequence shown here is derived from an EMBL/GenBank/DDBJ whole genome shotgun (WGS) entry which is preliminary data.</text>
</comment>
<dbReference type="InterPro" id="IPR005064">
    <property type="entry name" value="BUG"/>
</dbReference>
<dbReference type="PANTHER" id="PTHR42928:SF5">
    <property type="entry name" value="BLR1237 PROTEIN"/>
    <property type="match status" value="1"/>
</dbReference>
<dbReference type="Gene3D" id="3.40.190.10">
    <property type="entry name" value="Periplasmic binding protein-like II"/>
    <property type="match status" value="1"/>
</dbReference>
<dbReference type="Gene3D" id="3.40.190.150">
    <property type="entry name" value="Bordetella uptake gene, domain 1"/>
    <property type="match status" value="1"/>
</dbReference>
<dbReference type="PROSITE" id="PS51318">
    <property type="entry name" value="TAT"/>
    <property type="match status" value="1"/>
</dbReference>
<protein>
    <submittedName>
        <fullName evidence="3">Tripartite tricarboxylate transporter substrate binding protein</fullName>
    </submittedName>
</protein>
<keyword evidence="2" id="KW-0732">Signal</keyword>
<comment type="similarity">
    <text evidence="1">Belongs to the UPF0065 (bug) family.</text>
</comment>
<dbReference type="PIRSF" id="PIRSF017082">
    <property type="entry name" value="YflP"/>
    <property type="match status" value="1"/>
</dbReference>
<evidence type="ECO:0000313" key="3">
    <source>
        <dbReference type="EMBL" id="RJG03261.1"/>
    </source>
</evidence>
<dbReference type="InterPro" id="IPR042100">
    <property type="entry name" value="Bug_dom1"/>
</dbReference>
<reference evidence="4" key="1">
    <citation type="submission" date="2018-09" db="EMBL/GenBank/DDBJ databases">
        <authorList>
            <person name="Zhu H."/>
        </authorList>
    </citation>
    <scope>NUCLEOTIDE SEQUENCE [LARGE SCALE GENOMIC DNA]</scope>
    <source>
        <strain evidence="4">K1S02-23</strain>
    </source>
</reference>
<organism evidence="3 4">
    <name type="scientific">Noviherbaspirillum sedimenti</name>
    <dbReference type="NCBI Taxonomy" id="2320865"/>
    <lineage>
        <taxon>Bacteria</taxon>
        <taxon>Pseudomonadati</taxon>
        <taxon>Pseudomonadota</taxon>
        <taxon>Betaproteobacteria</taxon>
        <taxon>Burkholderiales</taxon>
        <taxon>Oxalobacteraceae</taxon>
        <taxon>Noviherbaspirillum</taxon>
    </lineage>
</organism>
<dbReference type="InterPro" id="IPR006311">
    <property type="entry name" value="TAT_signal"/>
</dbReference>
<dbReference type="CDD" id="cd13578">
    <property type="entry name" value="PBP2_Bug27"/>
    <property type="match status" value="1"/>
</dbReference>
<evidence type="ECO:0000313" key="4">
    <source>
        <dbReference type="Proteomes" id="UP000266327"/>
    </source>
</evidence>
<dbReference type="PANTHER" id="PTHR42928">
    <property type="entry name" value="TRICARBOXYLATE-BINDING PROTEIN"/>
    <property type="match status" value="1"/>
</dbReference>
<accession>A0A3A3G5P8</accession>
<sequence>MDSTNVQPRRQRMTTFNITRRMLMGANALLVAAAAALLPAGASAQATWPGRPIKLIDAFPPGGSSDVIARAISNKLSARLGQPVVVENKSGAGGALGTDAVAKATPDGYTLLVVTTAMATNASTGKKLPFNFAKDLVPIGQIATSPLVIVVPAQSQAKTLRELVDLARAKPNGISYGSSGVGSMSHIGMEMLAMETKAQLLHVPYKGIPLAYPDLVSGRLQAMLGSVVTLSPLLESGKLRLLAVAGPQRMTSAPNLPTTAEAGFPGFQIEFWWGLMGPAGMPPEVVRRINEELNTILAEPDMREMLTRLAAIPKSGTPDDFGRLISLELSRWSKLIKEANIKVE</sequence>
<name>A0A3A3G5P8_9BURK</name>
<dbReference type="Pfam" id="PF03401">
    <property type="entry name" value="TctC"/>
    <property type="match status" value="1"/>
</dbReference>
<proteinExistence type="inferred from homology"/>
<dbReference type="SUPFAM" id="SSF53850">
    <property type="entry name" value="Periplasmic binding protein-like II"/>
    <property type="match status" value="1"/>
</dbReference>
<dbReference type="Proteomes" id="UP000266327">
    <property type="component" value="Unassembled WGS sequence"/>
</dbReference>
<evidence type="ECO:0000256" key="1">
    <source>
        <dbReference type="ARBA" id="ARBA00006987"/>
    </source>
</evidence>
<feature type="chain" id="PRO_5017188921" evidence="2">
    <location>
        <begin position="45"/>
        <end position="344"/>
    </location>
</feature>
<feature type="signal peptide" evidence="2">
    <location>
        <begin position="1"/>
        <end position="44"/>
    </location>
</feature>